<evidence type="ECO:0000256" key="2">
    <source>
        <dbReference type="ARBA" id="ARBA00022448"/>
    </source>
</evidence>
<keyword evidence="10" id="KW-1185">Reference proteome</keyword>
<evidence type="ECO:0000313" key="9">
    <source>
        <dbReference type="EMBL" id="VCU71732.1"/>
    </source>
</evidence>
<name>A0A3P4B6M1_9BURK</name>
<reference evidence="9 10" key="1">
    <citation type="submission" date="2018-10" db="EMBL/GenBank/DDBJ databases">
        <authorList>
            <person name="Criscuolo A."/>
        </authorList>
    </citation>
    <scope>NUCLEOTIDE SEQUENCE [LARGE SCALE GENOMIC DNA]</scope>
    <source>
        <strain evidence="9">DnA1</strain>
    </source>
</reference>
<dbReference type="AlphaFoldDB" id="A0A3P4B6M1"/>
<dbReference type="InterPro" id="IPR011701">
    <property type="entry name" value="MFS"/>
</dbReference>
<feature type="transmembrane region" description="Helical" evidence="7">
    <location>
        <begin position="121"/>
        <end position="139"/>
    </location>
</feature>
<evidence type="ECO:0000256" key="7">
    <source>
        <dbReference type="SAM" id="Phobius"/>
    </source>
</evidence>
<dbReference type="SUPFAM" id="SSF103473">
    <property type="entry name" value="MFS general substrate transporter"/>
    <property type="match status" value="1"/>
</dbReference>
<feature type="transmembrane region" description="Helical" evidence="7">
    <location>
        <begin position="418"/>
        <end position="437"/>
    </location>
</feature>
<dbReference type="EMBL" id="UWPJ01000029">
    <property type="protein sequence ID" value="VCU71732.1"/>
    <property type="molecule type" value="Genomic_DNA"/>
</dbReference>
<feature type="transmembrane region" description="Helical" evidence="7">
    <location>
        <begin position="213"/>
        <end position="235"/>
    </location>
</feature>
<keyword evidence="2" id="KW-0813">Transport</keyword>
<dbReference type="PANTHER" id="PTHR42718">
    <property type="entry name" value="MAJOR FACILITATOR SUPERFAMILY MULTIDRUG TRANSPORTER MFSC"/>
    <property type="match status" value="1"/>
</dbReference>
<feature type="transmembrane region" description="Helical" evidence="7">
    <location>
        <begin position="151"/>
        <end position="173"/>
    </location>
</feature>
<dbReference type="Pfam" id="PF07690">
    <property type="entry name" value="MFS_1"/>
    <property type="match status" value="1"/>
</dbReference>
<dbReference type="Gene3D" id="1.20.1720.10">
    <property type="entry name" value="Multidrug resistance protein D"/>
    <property type="match status" value="1"/>
</dbReference>
<feature type="transmembrane region" description="Helical" evidence="7">
    <location>
        <begin position="348"/>
        <end position="366"/>
    </location>
</feature>
<proteinExistence type="predicted"/>
<sequence length="481" mass="51015">MSASNQTTDSQLSLFGRARQRISSMMVPLIIGCALFMQMLDSTVITTALPAMGHSLGEDPVKLNVAITAYLLSAAVFVPICGWAADRFGARRVFTSAIVLFTLSSTLCGVSHTLGQIVAGRILQGFAGAMMVPVGRIVLLRSVPKSELVRAMSFLSMPALLGPIFGPAVGGFLVEYASWRWIFFMNLPIGVLGVVLTLRYIKEEASERVPQPLDVVGFLLTAVCMGTLVFCFEAVGHGVLSSGMVAGLLALGCLCGYLYLRHAERSPNPILDFRLLKIPTFSVALLGGNLCRLAVGAVPFLLAMQLQIAFGMGPFAAGLLTFAGALGALMMKMIASPIIRRFGFRRTLLGNAFLCGLSILGCILFTPVTPHLVIIVVLMLGGLSRSLQLTAVNSLSYADIRSDQMARATGLASAVQQLTISLGVALAAFVLKCSMALRGSGTLEDMDVTYGYLVIGISMMLSVTAFRKLAPNAGAEVSGKR</sequence>
<feature type="transmembrane region" description="Helical" evidence="7">
    <location>
        <begin position="97"/>
        <end position="115"/>
    </location>
</feature>
<feature type="transmembrane region" description="Helical" evidence="7">
    <location>
        <begin position="372"/>
        <end position="397"/>
    </location>
</feature>
<feature type="transmembrane region" description="Helical" evidence="7">
    <location>
        <begin position="27"/>
        <end position="51"/>
    </location>
</feature>
<comment type="subcellular location">
    <subcellularLocation>
        <location evidence="1">Cell membrane</location>
        <topology evidence="1">Multi-pass membrane protein</topology>
    </subcellularLocation>
</comment>
<dbReference type="CDD" id="cd17503">
    <property type="entry name" value="MFS_LmrB_MDR_like"/>
    <property type="match status" value="1"/>
</dbReference>
<keyword evidence="3" id="KW-1003">Cell membrane</keyword>
<dbReference type="PRINTS" id="PR01036">
    <property type="entry name" value="TCRTETB"/>
</dbReference>
<feature type="transmembrane region" description="Helical" evidence="7">
    <location>
        <begin position="241"/>
        <end position="260"/>
    </location>
</feature>
<feature type="transmembrane region" description="Helical" evidence="7">
    <location>
        <begin position="308"/>
        <end position="328"/>
    </location>
</feature>
<feature type="transmembrane region" description="Helical" evidence="7">
    <location>
        <begin position="179"/>
        <end position="201"/>
    </location>
</feature>
<evidence type="ECO:0000256" key="1">
    <source>
        <dbReference type="ARBA" id="ARBA00004651"/>
    </source>
</evidence>
<evidence type="ECO:0000259" key="8">
    <source>
        <dbReference type="PROSITE" id="PS50850"/>
    </source>
</evidence>
<dbReference type="InterPro" id="IPR004638">
    <property type="entry name" value="EmrB-like"/>
</dbReference>
<feature type="transmembrane region" description="Helical" evidence="7">
    <location>
        <begin position="449"/>
        <end position="466"/>
    </location>
</feature>
<keyword evidence="6 7" id="KW-0472">Membrane</keyword>
<protein>
    <submittedName>
        <fullName evidence="9">Putative transport protein HsrA</fullName>
    </submittedName>
</protein>
<dbReference type="GO" id="GO:0022857">
    <property type="term" value="F:transmembrane transporter activity"/>
    <property type="evidence" value="ECO:0007669"/>
    <property type="project" value="InterPro"/>
</dbReference>
<dbReference type="NCBIfam" id="TIGR00711">
    <property type="entry name" value="efflux_EmrB"/>
    <property type="match status" value="1"/>
</dbReference>
<dbReference type="Gene3D" id="1.20.1250.20">
    <property type="entry name" value="MFS general substrate transporter like domains"/>
    <property type="match status" value="1"/>
</dbReference>
<dbReference type="PANTHER" id="PTHR42718:SF46">
    <property type="entry name" value="BLR6921 PROTEIN"/>
    <property type="match status" value="1"/>
</dbReference>
<feature type="domain" description="Major facilitator superfamily (MFS) profile" evidence="8">
    <location>
        <begin position="27"/>
        <end position="474"/>
    </location>
</feature>
<feature type="transmembrane region" description="Helical" evidence="7">
    <location>
        <begin position="63"/>
        <end position="85"/>
    </location>
</feature>
<keyword evidence="4 7" id="KW-0812">Transmembrane</keyword>
<dbReference type="InterPro" id="IPR020846">
    <property type="entry name" value="MFS_dom"/>
</dbReference>
<keyword evidence="5 7" id="KW-1133">Transmembrane helix</keyword>
<evidence type="ECO:0000256" key="3">
    <source>
        <dbReference type="ARBA" id="ARBA00022475"/>
    </source>
</evidence>
<dbReference type="PROSITE" id="PS50850">
    <property type="entry name" value="MFS"/>
    <property type="match status" value="1"/>
</dbReference>
<evidence type="ECO:0000313" key="10">
    <source>
        <dbReference type="Proteomes" id="UP000277294"/>
    </source>
</evidence>
<accession>A0A3P4B6M1</accession>
<evidence type="ECO:0000256" key="4">
    <source>
        <dbReference type="ARBA" id="ARBA00022692"/>
    </source>
</evidence>
<organism evidence="9 10">
    <name type="scientific">Pigmentiphaga humi</name>
    <dbReference type="NCBI Taxonomy" id="2478468"/>
    <lineage>
        <taxon>Bacteria</taxon>
        <taxon>Pseudomonadati</taxon>
        <taxon>Pseudomonadota</taxon>
        <taxon>Betaproteobacteria</taxon>
        <taxon>Burkholderiales</taxon>
        <taxon>Alcaligenaceae</taxon>
        <taxon>Pigmentiphaga</taxon>
    </lineage>
</organism>
<dbReference type="Proteomes" id="UP000277294">
    <property type="component" value="Unassembled WGS sequence"/>
</dbReference>
<evidence type="ECO:0000256" key="6">
    <source>
        <dbReference type="ARBA" id="ARBA00023136"/>
    </source>
</evidence>
<evidence type="ECO:0000256" key="5">
    <source>
        <dbReference type="ARBA" id="ARBA00022989"/>
    </source>
</evidence>
<gene>
    <name evidence="9" type="primary">hsrA_6</name>
    <name evidence="9" type="ORF">PIGHUM_03820</name>
</gene>
<dbReference type="GO" id="GO:0005886">
    <property type="term" value="C:plasma membrane"/>
    <property type="evidence" value="ECO:0007669"/>
    <property type="project" value="UniProtKB-SubCell"/>
</dbReference>
<dbReference type="InterPro" id="IPR036259">
    <property type="entry name" value="MFS_trans_sf"/>
</dbReference>
<feature type="transmembrane region" description="Helical" evidence="7">
    <location>
        <begin position="281"/>
        <end position="302"/>
    </location>
</feature>